<dbReference type="RefSeq" id="WP_271916817.1">
    <property type="nucleotide sequence ID" value="NZ_JAQNDO010000001.1"/>
</dbReference>
<evidence type="ECO:0000313" key="3">
    <source>
        <dbReference type="EMBL" id="MDC0741528.1"/>
    </source>
</evidence>
<feature type="compositionally biased region" description="Pro residues" evidence="1">
    <location>
        <begin position="201"/>
        <end position="213"/>
    </location>
</feature>
<feature type="region of interest" description="Disordered" evidence="1">
    <location>
        <begin position="200"/>
        <end position="226"/>
    </location>
</feature>
<reference evidence="3 4" key="1">
    <citation type="submission" date="2022-11" db="EMBL/GenBank/DDBJ databases">
        <title>Minimal conservation of predation-associated metabolite biosynthetic gene clusters underscores biosynthetic potential of Myxococcota including descriptions for ten novel species: Archangium lansinium sp. nov., Myxococcus landrumus sp. nov., Nannocystis bai.</title>
        <authorList>
            <person name="Ahearne A."/>
            <person name="Stevens C."/>
            <person name="Dowd S."/>
        </authorList>
    </citation>
    <scope>NUCLEOTIDE SEQUENCE [LARGE SCALE GENOMIC DNA]</scope>
    <source>
        <strain evidence="3 4">RJM3</strain>
    </source>
</reference>
<protein>
    <submittedName>
        <fullName evidence="3">AgmX/PglI C-terminal domain-containing protein</fullName>
    </submittedName>
</protein>
<feature type="region of interest" description="Disordered" evidence="1">
    <location>
        <begin position="344"/>
        <end position="366"/>
    </location>
</feature>
<evidence type="ECO:0000256" key="2">
    <source>
        <dbReference type="SAM" id="Phobius"/>
    </source>
</evidence>
<dbReference type="EMBL" id="JAQNDO010000001">
    <property type="protein sequence ID" value="MDC0741528.1"/>
    <property type="molecule type" value="Genomic_DNA"/>
</dbReference>
<gene>
    <name evidence="3" type="ORF">POL67_09240</name>
</gene>
<keyword evidence="2" id="KW-1133">Transmembrane helix</keyword>
<name>A0ABT5EJZ6_9BACT</name>
<evidence type="ECO:0000313" key="4">
    <source>
        <dbReference type="Proteomes" id="UP001221411"/>
    </source>
</evidence>
<feature type="transmembrane region" description="Helical" evidence="2">
    <location>
        <begin position="247"/>
        <end position="267"/>
    </location>
</feature>
<feature type="compositionally biased region" description="Low complexity" evidence="1">
    <location>
        <begin position="348"/>
        <end position="366"/>
    </location>
</feature>
<accession>A0ABT5EJZ6</accession>
<feature type="compositionally biased region" description="Pro residues" evidence="1">
    <location>
        <begin position="26"/>
        <end position="37"/>
    </location>
</feature>
<feature type="compositionally biased region" description="Low complexity" evidence="1">
    <location>
        <begin position="153"/>
        <end position="163"/>
    </location>
</feature>
<sequence>MNDVRPAPGLPPRPTGIGAAAVGPSAPKPPAPRPLAPPRVGNAFAAPAKPTLPVGNASTAPASPPLPVGNAFAAPAKPPLPVGNAFAAPASPTLPVGNAFAAPASPPLPVGNASAAPASPTLPVGNASAAPAQPPPLPVGNASAAPAETFSTENNAPAAAPDALDILEDPFAMRDPFAEAPLASPGAATTSDAAATLVRPAPAPAPEPAPAPRAPATSLGTVAPEVPDDIDEDALLGRRKKGSLHPAALALIAAGAVFGGVAAFLLLRPAPPAPQIVYVTASASAAAAAPPPSGGPTTEASVAAGDPAEAPKTGASNRPLGGPWPTAAKTGTPAAAIDMSGFQGPNVTGPTSGPAGGAQTAGTGQLSTGEISGVVEANRPLVKRRCWQPALDATKGMGGSSARVSASIVIAPSGAVQSVSASGAEKDYPGLSSCIAARIKGWKFPVSGGSTPVNIPFVFAAQ</sequence>
<organism evidence="3 4">
    <name type="scientific">Polyangium mundeleinium</name>
    <dbReference type="NCBI Taxonomy" id="2995306"/>
    <lineage>
        <taxon>Bacteria</taxon>
        <taxon>Pseudomonadati</taxon>
        <taxon>Myxococcota</taxon>
        <taxon>Polyangia</taxon>
        <taxon>Polyangiales</taxon>
        <taxon>Polyangiaceae</taxon>
        <taxon>Polyangium</taxon>
    </lineage>
</organism>
<dbReference type="Proteomes" id="UP001221411">
    <property type="component" value="Unassembled WGS sequence"/>
</dbReference>
<evidence type="ECO:0000256" key="1">
    <source>
        <dbReference type="SAM" id="MobiDB-lite"/>
    </source>
</evidence>
<keyword evidence="2" id="KW-0472">Membrane</keyword>
<proteinExistence type="predicted"/>
<comment type="caution">
    <text evidence="3">The sequence shown here is derived from an EMBL/GenBank/DDBJ whole genome shotgun (WGS) entry which is preliminary data.</text>
</comment>
<feature type="region of interest" description="Disordered" evidence="1">
    <location>
        <begin position="286"/>
        <end position="323"/>
    </location>
</feature>
<feature type="region of interest" description="Disordered" evidence="1">
    <location>
        <begin position="1"/>
        <end position="62"/>
    </location>
</feature>
<dbReference type="InterPro" id="IPR049806">
    <property type="entry name" value="MasK-like_C"/>
</dbReference>
<keyword evidence="2" id="KW-0812">Transmembrane</keyword>
<feature type="region of interest" description="Disordered" evidence="1">
    <location>
        <begin position="87"/>
        <end position="163"/>
    </location>
</feature>
<dbReference type="NCBIfam" id="NF033768">
    <property type="entry name" value="myxo_SS_tail"/>
    <property type="match status" value="1"/>
</dbReference>
<keyword evidence="4" id="KW-1185">Reference proteome</keyword>